<accession>A0ACC3BE25</accession>
<sequence>MFDTPRAELVPTSRHTAVAGWFFGPKAENFSYLKERIRKLLEEQHEYRSSLYKDDPPFITESMKGSELYHLQLQRLDHELECIGKWLTKHSVPFFSPRYNAHMSMETSMPSLIGSLEASPVTSIIEGDVGKQLCRMLGYRAPLNTDAPATSRSESVDNIPDGWGHITCDGSVANLEAIWALRNLKFYPLSLSLAISKGDLKFLEAKFEIELSDGSVKRILDCSSWELLNLKPSTVLDFPQQLYEQYGVSQTALAKALEPYSVQTLGKRTILDEFNVKKEPQFFVTSTRHYSWPKGAAIAGIGRDNMVGVSVDEEARMCQNDIESKLEKAYAEKRAVYCVVAIIGSTEHGAIDPLHDVLDLRDKFTKRGMSFAVHCDAAWGGYFASVLRERQDYSTYTGDPAYVPRMCMSDYTLCQLQSLQKADSITVDPHKSGYCPYPAGGLCYKDGRMRYLVTWTSPVVYRNSDQEDSIGIYGVEGSKPGAAAVVKTVSAKLRVTPFNMLPTEISGASNDDVEEQKKFIRRHILKCSNEQIMKNQCALELFKKLGADVTIHTFACNFEVDGNVNEDINEANYLNSRIYQHLSLSSIADNPDTSRIPLFLTSTQMSQDSYGPSLDQFKRRLGLKGDGDLYVLINVTMSPWPSAYNFVQQLAEKFKEHAEEAMKAAVRRNVGFPDLHGFIIQGYQGARICGVHLPMFNMQNHRKQLVISCTLPREVHLMLTEFKGKDENMYFSFGNQEPDILSDLISKGSFKGVVQKGIPGMEGYEQIAENVQISDIKVLFERSLQAEGQTPEYPARMPFRIYSAQRSNEPTPIYNIDHILTRGPNTQLTSEMVQITTEKEADAKFITEEGQWIVLPDVNEREMQPLLPKDDNELRSFNYTKNLPFKPGQTLKFLAFTTQDDALKYDPDTQGTSGRIIKGSVKLGPCFANYGMLNADSGAEGESEVTSESAPCAGNVASLMADHPLASRMPELKEKHQCRKIGTLKQGFMKIKQQQAMAIIPRWASKLAGLGAEK</sequence>
<keyword evidence="2" id="KW-1185">Reference proteome</keyword>
<comment type="caution">
    <text evidence="1">The sequence shown here is derived from an EMBL/GenBank/DDBJ whole genome shotgun (WGS) entry which is preliminary data.</text>
</comment>
<proteinExistence type="predicted"/>
<gene>
    <name evidence="1" type="ORF">N8T08_007583</name>
</gene>
<evidence type="ECO:0000313" key="2">
    <source>
        <dbReference type="Proteomes" id="UP001177260"/>
    </source>
</evidence>
<protein>
    <submittedName>
        <fullName evidence="1">Uncharacterized protein</fullName>
    </submittedName>
</protein>
<evidence type="ECO:0000313" key="1">
    <source>
        <dbReference type="EMBL" id="KAK1148911.1"/>
    </source>
</evidence>
<dbReference type="Proteomes" id="UP001177260">
    <property type="component" value="Unassembled WGS sequence"/>
</dbReference>
<organism evidence="1 2">
    <name type="scientific">Aspergillus melleus</name>
    <dbReference type="NCBI Taxonomy" id="138277"/>
    <lineage>
        <taxon>Eukaryota</taxon>
        <taxon>Fungi</taxon>
        <taxon>Dikarya</taxon>
        <taxon>Ascomycota</taxon>
        <taxon>Pezizomycotina</taxon>
        <taxon>Eurotiomycetes</taxon>
        <taxon>Eurotiomycetidae</taxon>
        <taxon>Eurotiales</taxon>
        <taxon>Aspergillaceae</taxon>
        <taxon>Aspergillus</taxon>
        <taxon>Aspergillus subgen. Circumdati</taxon>
    </lineage>
</organism>
<reference evidence="1 2" key="1">
    <citation type="journal article" date="2023" name="ACS Omega">
        <title>Identification of the Neoaspergillic Acid Biosynthesis Gene Cluster by Establishing an In Vitro CRISPR-Ribonucleoprotein Genetic System in Aspergillus melleus.</title>
        <authorList>
            <person name="Yuan B."/>
            <person name="Grau M.F."/>
            <person name="Murata R.M."/>
            <person name="Torok T."/>
            <person name="Venkateswaran K."/>
            <person name="Stajich J.E."/>
            <person name="Wang C.C.C."/>
        </authorList>
    </citation>
    <scope>NUCLEOTIDE SEQUENCE [LARGE SCALE GENOMIC DNA]</scope>
    <source>
        <strain evidence="1 2">IMV 1140</strain>
    </source>
</reference>
<dbReference type="EMBL" id="JAOPJF010000005">
    <property type="protein sequence ID" value="KAK1148911.1"/>
    <property type="molecule type" value="Genomic_DNA"/>
</dbReference>
<name>A0ACC3BE25_9EURO</name>